<dbReference type="EC" id="2.4.1.370" evidence="8"/>
<sequence>MKKQLKYLLYINLSIIAITVYTLFDLICMAVDGSTADAFTSSELGLPSQYNAETPVVNQKIPKIIHQTYKTENIPKHWVAGQQRCKDLHPDYKYILWTDEMSLQFIKEEYPWFLETFKSYKYPIERADAIRYFVLYHYGGVYIDLDDGCERRLDPMMSSNAFLRRTNPSGVSNDVMGSIPGHPFFKKVMHSLKSYNRNYFFVPYLTIMCSTGPLFVSMIWVQFKRWGVPLNGDIKILQPNDYKGHENSFFAISKGSSWHLDDATFFKSLASHILSCVVFGFVVVYAVLYFQYVVYCWFDNDETESNNNDTTIIIHDQLPLPAGHTSRNKKSWWITYIVNPVRKGLRLTSLSHSSIKTNHELEEINYDYDLKKSPEYVQYKQFAASTSNIGFDSNEDLDPSEYLNLMLDIEKNSTNDQSRQSPNLE</sequence>
<dbReference type="PANTHER" id="PTHR32385:SF20">
    <property type="entry name" value="MANNOSYL PHOSPHORYLINOSITOL CERAMIDE SYNTHASE CSH1-RELATED"/>
    <property type="match status" value="1"/>
</dbReference>
<keyword evidence="3" id="KW-0808">Transferase</keyword>
<comment type="similarity">
    <text evidence="2">Belongs to the glycosyltransferase 32 family.</text>
</comment>
<dbReference type="InterPro" id="IPR007577">
    <property type="entry name" value="GlycoTrfase_DXD_sugar-bd_CS"/>
</dbReference>
<dbReference type="GeneID" id="14493692"/>
<dbReference type="GO" id="GO:0006676">
    <property type="term" value="P:mannosyl diphosphorylinositol ceramide metabolic process"/>
    <property type="evidence" value="ECO:0007669"/>
    <property type="project" value="UniProtKB-ARBA"/>
</dbReference>
<evidence type="ECO:0000256" key="2">
    <source>
        <dbReference type="ARBA" id="ARBA00009003"/>
    </source>
</evidence>
<proteinExistence type="inferred from homology"/>
<dbReference type="FunFam" id="3.90.550.20:FF:000001">
    <property type="entry name" value="MIPC synthase subunit (SurA)"/>
    <property type="match status" value="1"/>
</dbReference>
<keyword evidence="11" id="KW-1185">Reference proteome</keyword>
<dbReference type="KEGG" id="tbl:TBLA_0A00490"/>
<protein>
    <recommendedName>
        <fullName evidence="8">inositol phosphorylceramide mannosyltransferase</fullName>
        <ecNumber evidence="8">2.4.1.370</ecNumber>
    </recommendedName>
</protein>
<dbReference type="Proteomes" id="UP000002866">
    <property type="component" value="Chromosome 1"/>
</dbReference>
<keyword evidence="4 9" id="KW-0812">Transmembrane</keyword>
<evidence type="ECO:0000256" key="7">
    <source>
        <dbReference type="ARBA" id="ARBA00052145"/>
    </source>
</evidence>
<evidence type="ECO:0000256" key="9">
    <source>
        <dbReference type="SAM" id="Phobius"/>
    </source>
</evidence>
<evidence type="ECO:0000313" key="10">
    <source>
        <dbReference type="EMBL" id="CCH57849.1"/>
    </source>
</evidence>
<dbReference type="PANTHER" id="PTHR32385">
    <property type="entry name" value="MANNOSYL PHOSPHORYLINOSITOL CERAMIDE SYNTHASE"/>
    <property type="match status" value="1"/>
</dbReference>
<organism evidence="10 11">
    <name type="scientific">Henningerozyma blattae (strain ATCC 34711 / CBS 6284 / DSM 70876 / NBRC 10599 / NRRL Y-10934 / UCD 77-7)</name>
    <name type="common">Yeast</name>
    <name type="synonym">Tetrapisispora blattae</name>
    <dbReference type="NCBI Taxonomy" id="1071380"/>
    <lineage>
        <taxon>Eukaryota</taxon>
        <taxon>Fungi</taxon>
        <taxon>Dikarya</taxon>
        <taxon>Ascomycota</taxon>
        <taxon>Saccharomycotina</taxon>
        <taxon>Saccharomycetes</taxon>
        <taxon>Saccharomycetales</taxon>
        <taxon>Saccharomycetaceae</taxon>
        <taxon>Henningerozyma</taxon>
    </lineage>
</organism>
<dbReference type="eggNOG" id="ENOG502QS3D">
    <property type="taxonomic scope" value="Eukaryota"/>
</dbReference>
<dbReference type="GO" id="GO:0031501">
    <property type="term" value="C:mannosyltransferase complex"/>
    <property type="evidence" value="ECO:0007669"/>
    <property type="project" value="UniProtKB-ARBA"/>
</dbReference>
<dbReference type="InterPro" id="IPR051706">
    <property type="entry name" value="Glycosyltransferase_domain"/>
</dbReference>
<evidence type="ECO:0000256" key="1">
    <source>
        <dbReference type="ARBA" id="ARBA00004141"/>
    </source>
</evidence>
<keyword evidence="5 9" id="KW-1133">Transmembrane helix</keyword>
<name>I2GUP7_HENB6</name>
<evidence type="ECO:0000256" key="4">
    <source>
        <dbReference type="ARBA" id="ARBA00022692"/>
    </source>
</evidence>
<dbReference type="FunCoup" id="I2GUP7">
    <property type="interactions" value="52"/>
</dbReference>
<dbReference type="EMBL" id="HE806316">
    <property type="protein sequence ID" value="CCH57849.1"/>
    <property type="molecule type" value="Genomic_DNA"/>
</dbReference>
<dbReference type="AlphaFoldDB" id="I2GUP7"/>
<accession>I2GUP7</accession>
<evidence type="ECO:0000256" key="8">
    <source>
        <dbReference type="ARBA" id="ARBA00066893"/>
    </source>
</evidence>
<dbReference type="Gene3D" id="3.90.550.20">
    <property type="match status" value="1"/>
</dbReference>
<keyword evidence="6 9" id="KW-0472">Membrane</keyword>
<dbReference type="GO" id="GO:0051999">
    <property type="term" value="P:mannosyl-inositol phosphorylceramide biosynthetic process"/>
    <property type="evidence" value="ECO:0007669"/>
    <property type="project" value="TreeGrafter"/>
</dbReference>
<dbReference type="InterPro" id="IPR029044">
    <property type="entry name" value="Nucleotide-diphossugar_trans"/>
</dbReference>
<dbReference type="GO" id="GO:0016020">
    <property type="term" value="C:membrane"/>
    <property type="evidence" value="ECO:0007669"/>
    <property type="project" value="UniProtKB-SubCell"/>
</dbReference>
<evidence type="ECO:0000256" key="6">
    <source>
        <dbReference type="ARBA" id="ARBA00023136"/>
    </source>
</evidence>
<comment type="catalytic activity">
    <reaction evidence="7">
        <text>a 1D-myo-inositol-1-phospho-N-[(R)-2-hydroxy-very-long-chain fatty acyl]-(R)-4-hydroxysphingoid base + GDP-alpha-D-mannose = an alpha-D-mannosyl-(1&lt;-&gt;6)-1D-myo-inositol-1-phospho-N-[(R)-2-hydroxy-very-long-chain fatty acyl]-(R)-4-hydroxysphingoid base + GDP + H(+)</text>
        <dbReference type="Rhea" id="RHEA:64596"/>
        <dbReference type="ChEBI" id="CHEBI:15378"/>
        <dbReference type="ChEBI" id="CHEBI:57527"/>
        <dbReference type="ChEBI" id="CHEBI:58189"/>
        <dbReference type="ChEBI" id="CHEBI:155885"/>
        <dbReference type="ChEBI" id="CHEBI:155926"/>
        <dbReference type="EC" id="2.4.1.370"/>
    </reaction>
    <physiologicalReaction direction="left-to-right" evidence="7">
        <dbReference type="Rhea" id="RHEA:64597"/>
    </physiologicalReaction>
</comment>
<dbReference type="InParanoid" id="I2GUP7"/>
<dbReference type="Pfam" id="PF04488">
    <property type="entry name" value="Gly_transf_sug"/>
    <property type="match status" value="1"/>
</dbReference>
<dbReference type="SUPFAM" id="SSF53448">
    <property type="entry name" value="Nucleotide-diphospho-sugar transferases"/>
    <property type="match status" value="1"/>
</dbReference>
<dbReference type="RefSeq" id="XP_004177368.1">
    <property type="nucleotide sequence ID" value="XM_004177320.1"/>
</dbReference>
<dbReference type="OMA" id="EYLFYSW"/>
<reference evidence="10 11" key="1">
    <citation type="journal article" date="2011" name="Proc. Natl. Acad. Sci. U.S.A.">
        <title>Evolutionary erosion of yeast sex chromosomes by mating-type switching accidents.</title>
        <authorList>
            <person name="Gordon J.L."/>
            <person name="Armisen D."/>
            <person name="Proux-Wera E."/>
            <person name="Oheigeartaigh S.S."/>
            <person name="Byrne K.P."/>
            <person name="Wolfe K.H."/>
        </authorList>
    </citation>
    <scope>NUCLEOTIDE SEQUENCE [LARGE SCALE GENOMIC DNA]</scope>
    <source>
        <strain evidence="11">ATCC 34711 / CBS 6284 / DSM 70876 / NBRC 10599 / NRRL Y-10934 / UCD 77-7</strain>
    </source>
</reference>
<gene>
    <name evidence="10" type="primary">TBLA0A00490</name>
    <name evidence="10" type="ORF">TBLA_0A00490</name>
</gene>
<feature type="transmembrane region" description="Helical" evidence="9">
    <location>
        <begin position="273"/>
        <end position="295"/>
    </location>
</feature>
<dbReference type="OrthoDB" id="3647at2759"/>
<feature type="transmembrane region" description="Helical" evidence="9">
    <location>
        <begin position="199"/>
        <end position="221"/>
    </location>
</feature>
<dbReference type="HOGENOM" id="CLU_036369_3_2_1"/>
<feature type="transmembrane region" description="Helical" evidence="9">
    <location>
        <begin position="7"/>
        <end position="24"/>
    </location>
</feature>
<evidence type="ECO:0000256" key="5">
    <source>
        <dbReference type="ARBA" id="ARBA00022989"/>
    </source>
</evidence>
<evidence type="ECO:0000256" key="3">
    <source>
        <dbReference type="ARBA" id="ARBA00022679"/>
    </source>
</evidence>
<comment type="subcellular location">
    <subcellularLocation>
        <location evidence="1">Membrane</location>
        <topology evidence="1">Multi-pass membrane protein</topology>
    </subcellularLocation>
</comment>
<evidence type="ECO:0000313" key="11">
    <source>
        <dbReference type="Proteomes" id="UP000002866"/>
    </source>
</evidence>
<dbReference type="GO" id="GO:0103064">
    <property type="term" value="F:inositol phosphorylceramide mannosyltransferase activity"/>
    <property type="evidence" value="ECO:0007669"/>
    <property type="project" value="UniProtKB-EC"/>
</dbReference>